<dbReference type="InterPro" id="IPR036097">
    <property type="entry name" value="HisK_dim/P_sf"/>
</dbReference>
<evidence type="ECO:0000256" key="1">
    <source>
        <dbReference type="ARBA" id="ARBA00000085"/>
    </source>
</evidence>
<evidence type="ECO:0000259" key="12">
    <source>
        <dbReference type="PROSITE" id="PS50109"/>
    </source>
</evidence>
<dbReference type="SUPFAM" id="SSF47384">
    <property type="entry name" value="Homodimeric domain of signal transducing histidine kinase"/>
    <property type="match status" value="1"/>
</dbReference>
<dbReference type="CDD" id="cd00082">
    <property type="entry name" value="HisKA"/>
    <property type="match status" value="1"/>
</dbReference>
<evidence type="ECO:0000256" key="6">
    <source>
        <dbReference type="ARBA" id="ARBA00022692"/>
    </source>
</evidence>
<keyword evidence="6 11" id="KW-0812">Transmembrane</keyword>
<evidence type="ECO:0000256" key="9">
    <source>
        <dbReference type="ARBA" id="ARBA00023012"/>
    </source>
</evidence>
<accession>A0A3M9XNK4</accession>
<dbReference type="GO" id="GO:0005886">
    <property type="term" value="C:plasma membrane"/>
    <property type="evidence" value="ECO:0007669"/>
    <property type="project" value="TreeGrafter"/>
</dbReference>
<evidence type="ECO:0000313" key="13">
    <source>
        <dbReference type="EMBL" id="RNJ49889.1"/>
    </source>
</evidence>
<gene>
    <name evidence="13" type="ORF">D1O30_10045</name>
</gene>
<dbReference type="SMART" id="SM00388">
    <property type="entry name" value="HisKA"/>
    <property type="match status" value="1"/>
</dbReference>
<reference evidence="13 14" key="1">
    <citation type="submission" date="2018-08" db="EMBL/GenBank/DDBJ databases">
        <title>Genome sequence of Methylocystis hirsuta CSC1, a methanotroph able to accumulate PHAs.</title>
        <authorList>
            <person name="Bordel S."/>
            <person name="Rodriguez E."/>
            <person name="Gancedo J."/>
            <person name="Munoz R."/>
        </authorList>
    </citation>
    <scope>NUCLEOTIDE SEQUENCE [LARGE SCALE GENOMIC DNA]</scope>
    <source>
        <strain evidence="13 14">CSC1</strain>
    </source>
</reference>
<dbReference type="Proteomes" id="UP000268623">
    <property type="component" value="Unassembled WGS sequence"/>
</dbReference>
<organism evidence="13 14">
    <name type="scientific">Methylocystis hirsuta</name>
    <dbReference type="NCBI Taxonomy" id="369798"/>
    <lineage>
        <taxon>Bacteria</taxon>
        <taxon>Pseudomonadati</taxon>
        <taxon>Pseudomonadota</taxon>
        <taxon>Alphaproteobacteria</taxon>
        <taxon>Hyphomicrobiales</taxon>
        <taxon>Methylocystaceae</taxon>
        <taxon>Methylocystis</taxon>
    </lineage>
</organism>
<evidence type="ECO:0000256" key="4">
    <source>
        <dbReference type="ARBA" id="ARBA00022553"/>
    </source>
</evidence>
<keyword evidence="14" id="KW-1185">Reference proteome</keyword>
<keyword evidence="5" id="KW-0808">Transferase</keyword>
<evidence type="ECO:0000313" key="14">
    <source>
        <dbReference type="Proteomes" id="UP000268623"/>
    </source>
</evidence>
<dbReference type="EMBL" id="QWDD01000001">
    <property type="protein sequence ID" value="RNJ49889.1"/>
    <property type="molecule type" value="Genomic_DNA"/>
</dbReference>
<keyword evidence="7 13" id="KW-0418">Kinase</keyword>
<proteinExistence type="predicted"/>
<dbReference type="GO" id="GO:0000155">
    <property type="term" value="F:phosphorelay sensor kinase activity"/>
    <property type="evidence" value="ECO:0007669"/>
    <property type="project" value="InterPro"/>
</dbReference>
<keyword evidence="10 11" id="KW-0472">Membrane</keyword>
<comment type="caution">
    <text evidence="13">The sequence shown here is derived from an EMBL/GenBank/DDBJ whole genome shotgun (WGS) entry which is preliminary data.</text>
</comment>
<dbReference type="Gene3D" id="1.10.287.130">
    <property type="match status" value="1"/>
</dbReference>
<evidence type="ECO:0000256" key="11">
    <source>
        <dbReference type="SAM" id="Phobius"/>
    </source>
</evidence>
<dbReference type="Gene3D" id="3.30.565.10">
    <property type="entry name" value="Histidine kinase-like ATPase, C-terminal domain"/>
    <property type="match status" value="1"/>
</dbReference>
<keyword evidence="8 11" id="KW-1133">Transmembrane helix</keyword>
<evidence type="ECO:0000256" key="10">
    <source>
        <dbReference type="ARBA" id="ARBA00023136"/>
    </source>
</evidence>
<dbReference type="InterPro" id="IPR003661">
    <property type="entry name" value="HisK_dim/P_dom"/>
</dbReference>
<name>A0A3M9XNK4_9HYPH</name>
<protein>
    <recommendedName>
        <fullName evidence="3">histidine kinase</fullName>
        <ecNumber evidence="3">2.7.13.3</ecNumber>
    </recommendedName>
</protein>
<keyword evidence="9" id="KW-0902">Two-component regulatory system</keyword>
<dbReference type="SUPFAM" id="SSF55874">
    <property type="entry name" value="ATPase domain of HSP90 chaperone/DNA topoisomerase II/histidine kinase"/>
    <property type="match status" value="1"/>
</dbReference>
<evidence type="ECO:0000256" key="2">
    <source>
        <dbReference type="ARBA" id="ARBA00004141"/>
    </source>
</evidence>
<keyword evidence="4" id="KW-0597">Phosphoprotein</keyword>
<evidence type="ECO:0000256" key="8">
    <source>
        <dbReference type="ARBA" id="ARBA00022989"/>
    </source>
</evidence>
<dbReference type="InterPro" id="IPR003594">
    <property type="entry name" value="HATPase_dom"/>
</dbReference>
<evidence type="ECO:0000256" key="3">
    <source>
        <dbReference type="ARBA" id="ARBA00012438"/>
    </source>
</evidence>
<feature type="transmembrane region" description="Helical" evidence="11">
    <location>
        <begin position="12"/>
        <end position="34"/>
    </location>
</feature>
<comment type="catalytic activity">
    <reaction evidence="1">
        <text>ATP + protein L-histidine = ADP + protein N-phospho-L-histidine.</text>
        <dbReference type="EC" id="2.7.13.3"/>
    </reaction>
</comment>
<dbReference type="PANTHER" id="PTHR45436:SF15">
    <property type="entry name" value="SENSOR HISTIDINE KINASE CUSS"/>
    <property type="match status" value="1"/>
</dbReference>
<dbReference type="PROSITE" id="PS50109">
    <property type="entry name" value="HIS_KIN"/>
    <property type="match status" value="1"/>
</dbReference>
<feature type="domain" description="Histidine kinase" evidence="12">
    <location>
        <begin position="252"/>
        <end position="446"/>
    </location>
</feature>
<evidence type="ECO:0000256" key="7">
    <source>
        <dbReference type="ARBA" id="ARBA00022777"/>
    </source>
</evidence>
<dbReference type="EC" id="2.7.13.3" evidence="3"/>
<dbReference type="PANTHER" id="PTHR45436">
    <property type="entry name" value="SENSOR HISTIDINE KINASE YKOH"/>
    <property type="match status" value="1"/>
</dbReference>
<dbReference type="Pfam" id="PF02518">
    <property type="entry name" value="HATPase_c"/>
    <property type="match status" value="1"/>
</dbReference>
<dbReference type="InterPro" id="IPR005467">
    <property type="entry name" value="His_kinase_dom"/>
</dbReference>
<dbReference type="InterPro" id="IPR050428">
    <property type="entry name" value="TCS_sensor_his_kinase"/>
</dbReference>
<comment type="subcellular location">
    <subcellularLocation>
        <location evidence="2">Membrane</location>
        <topology evidence="2">Multi-pass membrane protein</topology>
    </subcellularLocation>
</comment>
<dbReference type="InterPro" id="IPR036890">
    <property type="entry name" value="HATPase_C_sf"/>
</dbReference>
<dbReference type="SMART" id="SM00387">
    <property type="entry name" value="HATPase_c"/>
    <property type="match status" value="1"/>
</dbReference>
<dbReference type="AlphaFoldDB" id="A0A3M9XNK4"/>
<evidence type="ECO:0000256" key="5">
    <source>
        <dbReference type="ARBA" id="ARBA00022679"/>
    </source>
</evidence>
<sequence>MVTHNALSLIAVVVRRIFFFSAVAMLAQFISVFAEYWSDDQQLGQLAIEREAHALARGVLRGENDVAFVLPTELRARYERSDKRYFARIRTGNGIVLFSNCDAECAEHFLPLSFDPPSFWMKQIAPGKPLNVAGGLVVERKAEPVLIEVAIIGDEESVMTSVLAHEVVDHMIIPMSLMLVVVLGATTLSLMQALEPVRRAATLVSNINPLASGARVPTQGMPREIAQFTKAINTAFDRRRELVRAQKLLTSAISHEVRTPLAIARLELEKISDFRARKVEQDLEALNQLIEQLTTLARLDGAELIPTELINPGDMAEGVVSALAPLVYVAGNTIELVDKGGTSFHGRPTLVENALRNLVDNAIRHSGAGARITVEAGPGAEFRVCVEGNNSESNQPSEASADSSHGLGLGLKIVSRIAEIHGGSFELTRAPGRIAVAHLAFAPVEPR</sequence>